<name>A0AA43QSR7_9LECA</name>
<feature type="region of interest" description="Disordered" evidence="1">
    <location>
        <begin position="1"/>
        <end position="30"/>
    </location>
</feature>
<evidence type="ECO:0000313" key="3">
    <source>
        <dbReference type="Proteomes" id="UP001161017"/>
    </source>
</evidence>
<keyword evidence="3" id="KW-1185">Reference proteome</keyword>
<gene>
    <name evidence="2" type="ORF">OHK93_002736</name>
</gene>
<protein>
    <submittedName>
        <fullName evidence="2">Uncharacterized protein</fullName>
    </submittedName>
</protein>
<evidence type="ECO:0000256" key="1">
    <source>
        <dbReference type="SAM" id="MobiDB-lite"/>
    </source>
</evidence>
<organism evidence="2 3">
    <name type="scientific">Ramalina farinacea</name>
    <dbReference type="NCBI Taxonomy" id="258253"/>
    <lineage>
        <taxon>Eukaryota</taxon>
        <taxon>Fungi</taxon>
        <taxon>Dikarya</taxon>
        <taxon>Ascomycota</taxon>
        <taxon>Pezizomycotina</taxon>
        <taxon>Lecanoromycetes</taxon>
        <taxon>OSLEUM clade</taxon>
        <taxon>Lecanoromycetidae</taxon>
        <taxon>Lecanorales</taxon>
        <taxon>Lecanorineae</taxon>
        <taxon>Ramalinaceae</taxon>
        <taxon>Ramalina</taxon>
    </lineage>
</organism>
<dbReference type="EMBL" id="JAPUFD010000015">
    <property type="protein sequence ID" value="MDI1491527.1"/>
    <property type="molecule type" value="Genomic_DNA"/>
</dbReference>
<accession>A0AA43QSR7</accession>
<sequence length="150" mass="16249">MKMAGVNRHTTVIVKPNTDNNPKSSSSAPAALAVRSVRVSKKPASHAPSTKPATIQRILAGSGAWVSTGPLPVSKVFFPIIYGRACPPRKSIPNYQTGDGEEFPFFNGSTGETLGVIKMDHLYRIHRPRLRSLLSEGLDIREAKSLTDLI</sequence>
<evidence type="ECO:0000313" key="2">
    <source>
        <dbReference type="EMBL" id="MDI1491527.1"/>
    </source>
</evidence>
<dbReference type="Proteomes" id="UP001161017">
    <property type="component" value="Unassembled WGS sequence"/>
</dbReference>
<dbReference type="AlphaFoldDB" id="A0AA43QSR7"/>
<comment type="caution">
    <text evidence="2">The sequence shown here is derived from an EMBL/GenBank/DDBJ whole genome shotgun (WGS) entry which is preliminary data.</text>
</comment>
<proteinExistence type="predicted"/>
<reference evidence="2" key="1">
    <citation type="journal article" date="2023" name="Genome Biol. Evol.">
        <title>First Whole Genome Sequence and Flow Cytometry Genome Size Data for the Lichen-Forming Fungus Ramalina farinacea (Ascomycota).</title>
        <authorList>
            <person name="Llewellyn T."/>
            <person name="Mian S."/>
            <person name="Hill R."/>
            <person name="Leitch I.J."/>
            <person name="Gaya E."/>
        </authorList>
    </citation>
    <scope>NUCLEOTIDE SEQUENCE</scope>
    <source>
        <strain evidence="2">LIQ254RAFAR</strain>
    </source>
</reference>